<organism evidence="1">
    <name type="scientific">Methylobacterium bullatum</name>
    <dbReference type="NCBI Taxonomy" id="570505"/>
    <lineage>
        <taxon>Bacteria</taxon>
        <taxon>Pseudomonadati</taxon>
        <taxon>Pseudomonadota</taxon>
        <taxon>Alphaproteobacteria</taxon>
        <taxon>Hyphomicrobiales</taxon>
        <taxon>Methylobacteriaceae</taxon>
        <taxon>Methylobacterium</taxon>
    </lineage>
</organism>
<sequence length="34" mass="3874">MIRKLLTLFVLPKIVAYVGRRLSGRAAAPPRRPR</sequence>
<protein>
    <submittedName>
        <fullName evidence="1">Uncharacterized protein</fullName>
    </submittedName>
</protein>
<dbReference type="EMBL" id="LR743504">
    <property type="protein sequence ID" value="CAA2104714.1"/>
    <property type="molecule type" value="Genomic_DNA"/>
</dbReference>
<reference evidence="1" key="1">
    <citation type="submission" date="2019-12" db="EMBL/GenBank/DDBJ databases">
        <authorList>
            <person name="Cremers G."/>
        </authorList>
    </citation>
    <scope>NUCLEOTIDE SEQUENCE</scope>
    <source>
        <strain evidence="1">Mbul1</strain>
    </source>
</reference>
<accession>A0A679J0X1</accession>
<evidence type="ECO:0000313" key="1">
    <source>
        <dbReference type="EMBL" id="CAA2104714.1"/>
    </source>
</evidence>
<proteinExistence type="predicted"/>
<gene>
    <name evidence="1" type="ORF">MBUL_02837</name>
</gene>
<name>A0A679J0X1_9HYPH</name>
<dbReference type="AlphaFoldDB" id="A0A679J0X1"/>